<evidence type="ECO:0000259" key="4">
    <source>
        <dbReference type="PROSITE" id="PS50887"/>
    </source>
</evidence>
<dbReference type="EC" id="2.7.7.65" evidence="1"/>
<feature type="domain" description="CBS" evidence="5">
    <location>
        <begin position="203"/>
        <end position="259"/>
    </location>
</feature>
<dbReference type="CDD" id="cd02205">
    <property type="entry name" value="CBS_pair_SF"/>
    <property type="match status" value="3"/>
</dbReference>
<dbReference type="Gene3D" id="3.10.580.10">
    <property type="entry name" value="CBS-domain"/>
    <property type="match status" value="2"/>
</dbReference>
<feature type="domain" description="GGDEF" evidence="4">
    <location>
        <begin position="317"/>
        <end position="444"/>
    </location>
</feature>
<dbReference type="InterPro" id="IPR000644">
    <property type="entry name" value="CBS_dom"/>
</dbReference>
<reference evidence="6 7" key="1">
    <citation type="journal article" date="2012" name="Proc. Natl. Acad. Sci. U.S.A.">
        <title>Genome and physiology of a model Epsilonproteobacterium responsible for sulfide detoxification in marine oxygen depletion zones.</title>
        <authorList>
            <person name="Grote J."/>
            <person name="Schott T."/>
            <person name="Bruckner C.G."/>
            <person name="Glockner F.O."/>
            <person name="Jost G."/>
            <person name="Teeling H."/>
            <person name="Labrenz M."/>
            <person name="Jurgens K."/>
        </authorList>
    </citation>
    <scope>NUCLEOTIDE SEQUENCE [LARGE SCALE GENOMIC DNA]</scope>
    <source>
        <strain evidence="6 7">GD1</strain>
    </source>
</reference>
<comment type="caution">
    <text evidence="6">The sequence shown here is derived from an EMBL/GenBank/DDBJ whole genome shotgun (WGS) entry which is preliminary data.</text>
</comment>
<dbReference type="RefSeq" id="WP_008336029.1">
    <property type="nucleotide sequence ID" value="NZ_AFRZ01000001.1"/>
</dbReference>
<name>B6BHW7_SULGG</name>
<accession>H1FUG7</accession>
<keyword evidence="3" id="KW-0129">CBS domain</keyword>
<dbReference type="SUPFAM" id="SSF54631">
    <property type="entry name" value="CBS-domain pair"/>
    <property type="match status" value="2"/>
</dbReference>
<comment type="catalytic activity">
    <reaction evidence="2">
        <text>2 GTP = 3',3'-c-di-GMP + 2 diphosphate</text>
        <dbReference type="Rhea" id="RHEA:24898"/>
        <dbReference type="ChEBI" id="CHEBI:33019"/>
        <dbReference type="ChEBI" id="CHEBI:37565"/>
        <dbReference type="ChEBI" id="CHEBI:58805"/>
        <dbReference type="EC" id="2.7.7.65"/>
    </reaction>
</comment>
<dbReference type="CDD" id="cd01949">
    <property type="entry name" value="GGDEF"/>
    <property type="match status" value="1"/>
</dbReference>
<dbReference type="InterPro" id="IPR029787">
    <property type="entry name" value="Nucleotide_cyclase"/>
</dbReference>
<keyword evidence="7" id="KW-1185">Reference proteome</keyword>
<dbReference type="PANTHER" id="PTHR45138">
    <property type="entry name" value="REGULATORY COMPONENTS OF SENSORY TRANSDUCTION SYSTEM"/>
    <property type="match status" value="1"/>
</dbReference>
<dbReference type="SMART" id="SM00267">
    <property type="entry name" value="GGDEF"/>
    <property type="match status" value="1"/>
</dbReference>
<evidence type="ECO:0000259" key="5">
    <source>
        <dbReference type="PROSITE" id="PS51371"/>
    </source>
</evidence>
<dbReference type="PATRIC" id="fig|929558.5.peg.1586"/>
<dbReference type="InterPro" id="IPR000160">
    <property type="entry name" value="GGDEF_dom"/>
</dbReference>
<dbReference type="InterPro" id="IPR050469">
    <property type="entry name" value="Diguanylate_Cyclase"/>
</dbReference>
<gene>
    <name evidence="6" type="ORF">SMGD1_1595</name>
</gene>
<dbReference type="Gene3D" id="3.30.70.270">
    <property type="match status" value="1"/>
</dbReference>
<protein>
    <recommendedName>
        <fullName evidence="1">diguanylate cyclase</fullName>
        <ecNumber evidence="1">2.7.7.65</ecNumber>
    </recommendedName>
</protein>
<organism evidence="6 7">
    <name type="scientific">Sulfurimonas gotlandica (strain DSM 19862 / JCM 16533 / GD1)</name>
    <dbReference type="NCBI Taxonomy" id="929558"/>
    <lineage>
        <taxon>Bacteria</taxon>
        <taxon>Pseudomonadati</taxon>
        <taxon>Campylobacterota</taxon>
        <taxon>Epsilonproteobacteria</taxon>
        <taxon>Campylobacterales</taxon>
        <taxon>Sulfurimonadaceae</taxon>
        <taxon>Sulfurimonas</taxon>
    </lineage>
</organism>
<evidence type="ECO:0000256" key="2">
    <source>
        <dbReference type="ARBA" id="ARBA00034247"/>
    </source>
</evidence>
<dbReference type="InterPro" id="IPR046342">
    <property type="entry name" value="CBS_dom_sf"/>
</dbReference>
<dbReference type="FunFam" id="3.30.70.270:FF:000001">
    <property type="entry name" value="Diguanylate cyclase domain protein"/>
    <property type="match status" value="1"/>
</dbReference>
<dbReference type="PROSITE" id="PS50887">
    <property type="entry name" value="GGDEF"/>
    <property type="match status" value="1"/>
</dbReference>
<dbReference type="InterPro" id="IPR043128">
    <property type="entry name" value="Rev_trsase/Diguanyl_cyclase"/>
</dbReference>
<proteinExistence type="predicted"/>
<dbReference type="HOGENOM" id="CLU_000445_11_28_7"/>
<dbReference type="EMBL" id="AFRZ01000001">
    <property type="protein sequence ID" value="EHP30119.1"/>
    <property type="molecule type" value="Genomic_DNA"/>
</dbReference>
<evidence type="ECO:0000313" key="6">
    <source>
        <dbReference type="EMBL" id="EHP30119.1"/>
    </source>
</evidence>
<evidence type="ECO:0000256" key="3">
    <source>
        <dbReference type="PROSITE-ProRule" id="PRU00703"/>
    </source>
</evidence>
<dbReference type="NCBIfam" id="TIGR00254">
    <property type="entry name" value="GGDEF"/>
    <property type="match status" value="1"/>
</dbReference>
<dbReference type="Pfam" id="PF00990">
    <property type="entry name" value="GGDEF"/>
    <property type="match status" value="1"/>
</dbReference>
<accession>B6BHW7</accession>
<dbReference type="SUPFAM" id="SSF55073">
    <property type="entry name" value="Nucleotide cyclase"/>
    <property type="match status" value="1"/>
</dbReference>
<dbReference type="SMART" id="SM00116">
    <property type="entry name" value="CBS"/>
    <property type="match status" value="2"/>
</dbReference>
<dbReference type="GO" id="GO:0052621">
    <property type="term" value="F:diguanylate cyclase activity"/>
    <property type="evidence" value="ECO:0007669"/>
    <property type="project" value="UniProtKB-EC"/>
</dbReference>
<evidence type="ECO:0000256" key="1">
    <source>
        <dbReference type="ARBA" id="ARBA00012528"/>
    </source>
</evidence>
<dbReference type="OrthoDB" id="7323245at2"/>
<dbReference type="PANTHER" id="PTHR45138:SF9">
    <property type="entry name" value="DIGUANYLATE CYCLASE DGCM-RELATED"/>
    <property type="match status" value="1"/>
</dbReference>
<dbReference type="PROSITE" id="PS51371">
    <property type="entry name" value="CBS"/>
    <property type="match status" value="1"/>
</dbReference>
<evidence type="ECO:0000313" key="7">
    <source>
        <dbReference type="Proteomes" id="UP000006431"/>
    </source>
</evidence>
<dbReference type="STRING" id="929558.SMGD1_1595"/>
<dbReference type="eggNOG" id="COG3706">
    <property type="taxonomic scope" value="Bacteria"/>
</dbReference>
<dbReference type="Pfam" id="PF00571">
    <property type="entry name" value="CBS"/>
    <property type="match status" value="3"/>
</dbReference>
<dbReference type="AlphaFoldDB" id="B6BHW7"/>
<sequence>MMKFPTVSDISTKDVLCIRDSKTIQEAIELMYENNHRDIVIKIEDKREFGLLKVNDVIRLKLQDIDFSQQIKTIKYDIVPSVNDNESVLDCLKEIDSVNNCLCAVDDNYNLTGFVSYYDIVSSIDPQLMLEKRPVSEILLTSHIKQAYVVTPASEVVRMMDSILYDCVIVHEEETPVGIVTTKDVMQMLGNKEDLTKPISQYMSSPLQTVRYDTSIKEALDFIQQKHFKRLIVENYDSKIIGQVTQEEIVAKVYSRWAENMRDNDAQLREINKLLAARAMKYEELSTIDNLTGIFNRSKFEMELRNEIKRIERYTTDTFSLVFLDIDHFKNINDKYGHLEGDNTLRDMARLIEKNLRSTDTLARWGGEEFVIVMPLTPLALAKEVTEKFRKIIEQEQFYVVGNVTCSFGISEFKKGDNAQSIILRADQAMYKAKANGRNRVEVV</sequence>
<dbReference type="Proteomes" id="UP000006431">
    <property type="component" value="Unassembled WGS sequence"/>
</dbReference>